<dbReference type="Gene3D" id="2.40.50.100">
    <property type="match status" value="1"/>
</dbReference>
<evidence type="ECO:0000256" key="1">
    <source>
        <dbReference type="ARBA" id="ARBA00009477"/>
    </source>
</evidence>
<dbReference type="RefSeq" id="WP_043774146.1">
    <property type="nucleotide sequence ID" value="NZ_JAME01000038.1"/>
</dbReference>
<organism evidence="6 7">
    <name type="scientific">Roseivivax isoporae LMG 25204</name>
    <dbReference type="NCBI Taxonomy" id="1449351"/>
    <lineage>
        <taxon>Bacteria</taxon>
        <taxon>Pseudomonadati</taxon>
        <taxon>Pseudomonadota</taxon>
        <taxon>Alphaproteobacteria</taxon>
        <taxon>Rhodobacterales</taxon>
        <taxon>Roseobacteraceae</taxon>
        <taxon>Roseivivax</taxon>
    </lineage>
</organism>
<dbReference type="Proteomes" id="UP000023430">
    <property type="component" value="Unassembled WGS sequence"/>
</dbReference>
<dbReference type="Pfam" id="PF25989">
    <property type="entry name" value="YknX_C"/>
    <property type="match status" value="1"/>
</dbReference>
<evidence type="ECO:0000259" key="3">
    <source>
        <dbReference type="Pfam" id="PF25917"/>
    </source>
</evidence>
<dbReference type="GO" id="GO:1990281">
    <property type="term" value="C:efflux pump complex"/>
    <property type="evidence" value="ECO:0007669"/>
    <property type="project" value="TreeGrafter"/>
</dbReference>
<feature type="domain" description="Multidrug resistance protein MdtA-like barrel-sandwich hybrid" evidence="3">
    <location>
        <begin position="72"/>
        <end position="198"/>
    </location>
</feature>
<dbReference type="NCBIfam" id="TIGR01730">
    <property type="entry name" value="RND_mfp"/>
    <property type="match status" value="1"/>
</dbReference>
<evidence type="ECO:0000259" key="4">
    <source>
        <dbReference type="Pfam" id="PF25954"/>
    </source>
</evidence>
<dbReference type="InterPro" id="IPR058637">
    <property type="entry name" value="YknX-like_C"/>
</dbReference>
<accession>X7F336</accession>
<dbReference type="EMBL" id="JAME01000038">
    <property type="protein sequence ID" value="ETX27215.1"/>
    <property type="molecule type" value="Genomic_DNA"/>
</dbReference>
<feature type="domain" description="YknX-like C-terminal permuted SH3-like" evidence="5">
    <location>
        <begin position="285"/>
        <end position="351"/>
    </location>
</feature>
<feature type="coiled-coil region" evidence="2">
    <location>
        <begin position="113"/>
        <end position="164"/>
    </location>
</feature>
<dbReference type="eggNOG" id="COG0845">
    <property type="taxonomic scope" value="Bacteria"/>
</dbReference>
<evidence type="ECO:0000313" key="7">
    <source>
        <dbReference type="Proteomes" id="UP000023430"/>
    </source>
</evidence>
<dbReference type="PANTHER" id="PTHR30469">
    <property type="entry name" value="MULTIDRUG RESISTANCE PROTEIN MDTA"/>
    <property type="match status" value="1"/>
</dbReference>
<gene>
    <name evidence="6" type="ORF">RISW2_15255</name>
</gene>
<evidence type="ECO:0000313" key="6">
    <source>
        <dbReference type="EMBL" id="ETX27215.1"/>
    </source>
</evidence>
<dbReference type="Gene3D" id="1.10.287.470">
    <property type="entry name" value="Helix hairpin bin"/>
    <property type="match status" value="1"/>
</dbReference>
<dbReference type="PATRIC" id="fig|1449351.3.peg.3917"/>
<dbReference type="FunFam" id="2.40.30.170:FF:000010">
    <property type="entry name" value="Efflux RND transporter periplasmic adaptor subunit"/>
    <property type="match status" value="1"/>
</dbReference>
<comment type="similarity">
    <text evidence="1">Belongs to the membrane fusion protein (MFP) (TC 8.A.1) family.</text>
</comment>
<sequence>MKKALKIILGLCVIALLGAVGLVGTDLLLAQSEDAQEGGGESREATRVGVVSPETRDIDDAVSVIGSLMPVRAVDLVPYATGRVTEVAVISGQQVAEGDLIVQLDDSAPRAALAEAEATLSETRQELARIEELNDRNTAAEASLEEARAAFVRAQAAVEAARADIEDRRVTAPFAGTVGLVDIEEGAFLDTSSPVARLVDLSSVELDAALPEQYFDRVRPGLSVSITVPAYPDERFEGEVAVRAPEIDPASRTFPVRAVFENDARRLAGGMFADARLVFGTYEGLAIADDAIISEGLTTYVYTVTDGTAQRTDVVAGASLGALTEVEGLDAGAQVVVTGWDQLSDGAPVEIDETVPREALE</sequence>
<feature type="domain" description="CusB-like beta-barrel" evidence="4">
    <location>
        <begin position="206"/>
        <end position="277"/>
    </location>
</feature>
<dbReference type="InterPro" id="IPR058625">
    <property type="entry name" value="MdtA-like_BSH"/>
</dbReference>
<reference evidence="6 7" key="1">
    <citation type="submission" date="2014-01" db="EMBL/GenBank/DDBJ databases">
        <title>Roseivivax isoporae LMG 25204 Genome Sequencing.</title>
        <authorList>
            <person name="Lai Q."/>
            <person name="Li G."/>
            <person name="Shao Z."/>
        </authorList>
    </citation>
    <scope>NUCLEOTIDE SEQUENCE [LARGE SCALE GENOMIC DNA]</scope>
    <source>
        <strain evidence="6 7">LMG 25204</strain>
    </source>
</reference>
<dbReference type="SUPFAM" id="SSF111369">
    <property type="entry name" value="HlyD-like secretion proteins"/>
    <property type="match status" value="1"/>
</dbReference>
<protein>
    <submittedName>
        <fullName evidence="6">Uncharacterized protein</fullName>
    </submittedName>
</protein>
<dbReference type="STRING" id="1449351.RISW2_15255"/>
<dbReference type="InterPro" id="IPR058792">
    <property type="entry name" value="Beta-barrel_RND_2"/>
</dbReference>
<dbReference type="Pfam" id="PF25954">
    <property type="entry name" value="Beta-barrel_RND_2"/>
    <property type="match status" value="1"/>
</dbReference>
<dbReference type="InterPro" id="IPR006143">
    <property type="entry name" value="RND_pump_MFP"/>
</dbReference>
<dbReference type="AlphaFoldDB" id="X7F336"/>
<evidence type="ECO:0000259" key="5">
    <source>
        <dbReference type="Pfam" id="PF25989"/>
    </source>
</evidence>
<keyword evidence="7" id="KW-1185">Reference proteome</keyword>
<evidence type="ECO:0000256" key="2">
    <source>
        <dbReference type="SAM" id="Coils"/>
    </source>
</evidence>
<keyword evidence="2" id="KW-0175">Coiled coil</keyword>
<proteinExistence type="inferred from homology"/>
<dbReference type="PANTHER" id="PTHR30469:SF11">
    <property type="entry name" value="BLL4320 PROTEIN"/>
    <property type="match status" value="1"/>
</dbReference>
<dbReference type="Gene3D" id="2.40.30.170">
    <property type="match status" value="1"/>
</dbReference>
<dbReference type="Gene3D" id="2.40.420.20">
    <property type="match status" value="1"/>
</dbReference>
<comment type="caution">
    <text evidence="6">The sequence shown here is derived from an EMBL/GenBank/DDBJ whole genome shotgun (WGS) entry which is preliminary data.</text>
</comment>
<dbReference type="GO" id="GO:0015562">
    <property type="term" value="F:efflux transmembrane transporter activity"/>
    <property type="evidence" value="ECO:0007669"/>
    <property type="project" value="TreeGrafter"/>
</dbReference>
<dbReference type="Pfam" id="PF25917">
    <property type="entry name" value="BSH_RND"/>
    <property type="match status" value="1"/>
</dbReference>
<name>X7F336_9RHOB</name>